<evidence type="ECO:0000256" key="2">
    <source>
        <dbReference type="SAM" id="Phobius"/>
    </source>
</evidence>
<dbReference type="PANTHER" id="PTHR34200:SF2">
    <property type="entry name" value="TRANSMEMBRANE PROTEIN"/>
    <property type="match status" value="1"/>
</dbReference>
<proteinExistence type="predicted"/>
<feature type="compositionally biased region" description="Basic and acidic residues" evidence="1">
    <location>
        <begin position="90"/>
        <end position="110"/>
    </location>
</feature>
<reference evidence="5" key="1">
    <citation type="journal article" date="2023" name="Plant Biotechnol. J.">
        <title>Chromosome-level wild Hevea brasiliensis genome provides new tools for genomic-assisted breeding and valuable loci to elevate rubber yield.</title>
        <authorList>
            <person name="Cheng H."/>
            <person name="Song X."/>
            <person name="Hu Y."/>
            <person name="Wu T."/>
            <person name="Yang Q."/>
            <person name="An Z."/>
            <person name="Feng S."/>
            <person name="Deng Z."/>
            <person name="Wu W."/>
            <person name="Zeng X."/>
            <person name="Tu M."/>
            <person name="Wang X."/>
            <person name="Huang H."/>
        </authorList>
    </citation>
    <scope>NUCLEOTIDE SEQUENCE</scope>
    <source>
        <strain evidence="5">MT/VB/25A 57/8</strain>
    </source>
</reference>
<accession>A0ABQ9MYY6</accession>
<dbReference type="InterPro" id="IPR055780">
    <property type="entry name" value="DUF7356"/>
</dbReference>
<feature type="region of interest" description="Disordered" evidence="1">
    <location>
        <begin position="44"/>
        <end position="117"/>
    </location>
</feature>
<feature type="compositionally biased region" description="Acidic residues" evidence="1">
    <location>
        <begin position="281"/>
        <end position="294"/>
    </location>
</feature>
<keyword evidence="3" id="KW-0732">Signal</keyword>
<feature type="signal peptide" evidence="3">
    <location>
        <begin position="1"/>
        <end position="23"/>
    </location>
</feature>
<feature type="transmembrane region" description="Helical" evidence="2">
    <location>
        <begin position="230"/>
        <end position="250"/>
    </location>
</feature>
<name>A0ABQ9MYY6_HEVBR</name>
<protein>
    <recommendedName>
        <fullName evidence="4">DUF7356 domain-containing protein</fullName>
    </recommendedName>
</protein>
<evidence type="ECO:0000313" key="6">
    <source>
        <dbReference type="Proteomes" id="UP001174677"/>
    </source>
</evidence>
<evidence type="ECO:0000256" key="3">
    <source>
        <dbReference type="SAM" id="SignalP"/>
    </source>
</evidence>
<evidence type="ECO:0000259" key="4">
    <source>
        <dbReference type="Pfam" id="PF24053"/>
    </source>
</evidence>
<evidence type="ECO:0000256" key="1">
    <source>
        <dbReference type="SAM" id="MobiDB-lite"/>
    </source>
</evidence>
<dbReference type="Proteomes" id="UP001174677">
    <property type="component" value="Chromosome 3"/>
</dbReference>
<feature type="chain" id="PRO_5045632389" description="DUF7356 domain-containing protein" evidence="3">
    <location>
        <begin position="24"/>
        <end position="329"/>
    </location>
</feature>
<dbReference type="EMBL" id="JARPOI010000003">
    <property type="protein sequence ID" value="KAJ9185492.1"/>
    <property type="molecule type" value="Genomic_DNA"/>
</dbReference>
<keyword evidence="2" id="KW-0472">Membrane</keyword>
<keyword evidence="6" id="KW-1185">Reference proteome</keyword>
<feature type="domain" description="DUF7356" evidence="4">
    <location>
        <begin position="110"/>
        <end position="207"/>
    </location>
</feature>
<dbReference type="PANTHER" id="PTHR34200">
    <property type="entry name" value="DENTIN SIALOPHOSPHOPROTEIN-LIKE ISOFORM X1"/>
    <property type="match status" value="1"/>
</dbReference>
<sequence>MDRNGIIVAVLLLILIVADVSNASLLSTFRRFVAVTGINQISPSPSPDPLLVVTNGRSNGTISKDRKVPDDSNKVDSGSKGSMAGPPPQNKREDEKSHGTTNRNDNKTDSQSEVGQNCTGMTRRCKDQDKLVACILSSQTGHKKFVVLVQNDGESDLKVTLSAPNPIDNTLLEIPKHRTRKINLAVGNSNEVILEAGKGECVLHTDLPASQGNIFMHLPSYNKLITPINGAYFIILTVLIFGGVWACCLFRKRKQHDGIPYQELEMGLPESSSANNVETAEGWDEGWDDDWDEENAVKSPAARHLGSISANGLISRSPKKDEWGNDWDD</sequence>
<keyword evidence="2" id="KW-0812">Transmembrane</keyword>
<keyword evidence="2" id="KW-1133">Transmembrane helix</keyword>
<organism evidence="5 6">
    <name type="scientific">Hevea brasiliensis</name>
    <name type="common">Para rubber tree</name>
    <name type="synonym">Siphonia brasiliensis</name>
    <dbReference type="NCBI Taxonomy" id="3981"/>
    <lineage>
        <taxon>Eukaryota</taxon>
        <taxon>Viridiplantae</taxon>
        <taxon>Streptophyta</taxon>
        <taxon>Embryophyta</taxon>
        <taxon>Tracheophyta</taxon>
        <taxon>Spermatophyta</taxon>
        <taxon>Magnoliopsida</taxon>
        <taxon>eudicotyledons</taxon>
        <taxon>Gunneridae</taxon>
        <taxon>Pentapetalae</taxon>
        <taxon>rosids</taxon>
        <taxon>fabids</taxon>
        <taxon>Malpighiales</taxon>
        <taxon>Euphorbiaceae</taxon>
        <taxon>Crotonoideae</taxon>
        <taxon>Micrandreae</taxon>
        <taxon>Hevea</taxon>
    </lineage>
</organism>
<dbReference type="Pfam" id="PF24053">
    <property type="entry name" value="DUF7356"/>
    <property type="match status" value="1"/>
</dbReference>
<feature type="region of interest" description="Disordered" evidence="1">
    <location>
        <begin position="270"/>
        <end position="295"/>
    </location>
</feature>
<evidence type="ECO:0000313" key="5">
    <source>
        <dbReference type="EMBL" id="KAJ9185492.1"/>
    </source>
</evidence>
<gene>
    <name evidence="5" type="ORF">P3X46_005123</name>
</gene>
<feature type="compositionally biased region" description="Basic and acidic residues" evidence="1">
    <location>
        <begin position="63"/>
        <end position="74"/>
    </location>
</feature>
<comment type="caution">
    <text evidence="5">The sequence shown here is derived from an EMBL/GenBank/DDBJ whole genome shotgun (WGS) entry which is preliminary data.</text>
</comment>